<evidence type="ECO:0000313" key="2">
    <source>
        <dbReference type="EMBL" id="MPR30358.1"/>
    </source>
</evidence>
<name>A0A5N7MTZ8_9HYPH</name>
<sequence length="59" mass="6689">MAGDRQNFGTGQLGKAAQIRIGRRLRQIYRPLVGEPIPDDCTDLILALRRKEREQGRLA</sequence>
<reference evidence="2 3" key="1">
    <citation type="journal article" date="2019" name="Syst. Appl. Microbiol.">
        <title>Microvirga tunisiensis sp. nov., a root nodule symbiotic bacterium isolated from Lupinus micranthus and L. luteus grown in Northern Tunisia.</title>
        <authorList>
            <person name="Msaddak A."/>
            <person name="Rejili M."/>
            <person name="Duran D."/>
            <person name="Mars M."/>
            <person name="Palacios J.M."/>
            <person name="Ruiz-Argueso T."/>
            <person name="Rey L."/>
            <person name="Imperial J."/>
        </authorList>
    </citation>
    <scope>NUCLEOTIDE SEQUENCE [LARGE SCALE GENOMIC DNA]</scope>
    <source>
        <strain evidence="2 3">Lmie10</strain>
    </source>
</reference>
<feature type="domain" description="Anti-sigma factor NepR" evidence="1">
    <location>
        <begin position="20"/>
        <end position="52"/>
    </location>
</feature>
<dbReference type="EMBL" id="VOSK01000353">
    <property type="protein sequence ID" value="MPR30358.1"/>
    <property type="molecule type" value="Genomic_DNA"/>
</dbReference>
<evidence type="ECO:0000259" key="1">
    <source>
        <dbReference type="Pfam" id="PF18557"/>
    </source>
</evidence>
<accession>A0A5N7MTZ8</accession>
<dbReference type="InterPro" id="IPR041649">
    <property type="entry name" value="NepR"/>
</dbReference>
<dbReference type="AlphaFoldDB" id="A0A5N7MTZ8"/>
<dbReference type="Pfam" id="PF18557">
    <property type="entry name" value="NepR"/>
    <property type="match status" value="1"/>
</dbReference>
<dbReference type="OrthoDB" id="8002537at2"/>
<organism evidence="2 3">
    <name type="scientific">Microvirga tunisiensis</name>
    <dbReference type="NCBI Taxonomy" id="2108360"/>
    <lineage>
        <taxon>Bacteria</taxon>
        <taxon>Pseudomonadati</taxon>
        <taxon>Pseudomonadota</taxon>
        <taxon>Alphaproteobacteria</taxon>
        <taxon>Hyphomicrobiales</taxon>
        <taxon>Methylobacteriaceae</taxon>
        <taxon>Microvirga</taxon>
    </lineage>
</organism>
<keyword evidence="3" id="KW-1185">Reference proteome</keyword>
<dbReference type="RefSeq" id="WP_152717203.1">
    <property type="nucleotide sequence ID" value="NZ_VOSJ01000398.1"/>
</dbReference>
<evidence type="ECO:0000313" key="3">
    <source>
        <dbReference type="Proteomes" id="UP000403266"/>
    </source>
</evidence>
<protein>
    <recommendedName>
        <fullName evidence="1">Anti-sigma factor NepR domain-containing protein</fullName>
    </recommendedName>
</protein>
<dbReference type="Proteomes" id="UP000403266">
    <property type="component" value="Unassembled WGS sequence"/>
</dbReference>
<gene>
    <name evidence="2" type="ORF">FS320_36345</name>
</gene>
<comment type="caution">
    <text evidence="2">The sequence shown here is derived from an EMBL/GenBank/DDBJ whole genome shotgun (WGS) entry which is preliminary data.</text>
</comment>
<proteinExistence type="predicted"/>